<comment type="caution">
    <text evidence="5">The sequence shown here is derived from an EMBL/GenBank/DDBJ whole genome shotgun (WGS) entry which is preliminary data.</text>
</comment>
<dbReference type="Proteomes" id="UP000305778">
    <property type="component" value="Unassembled WGS sequence"/>
</dbReference>
<dbReference type="Pfam" id="PF03816">
    <property type="entry name" value="LytR_cpsA_psr"/>
    <property type="match status" value="1"/>
</dbReference>
<dbReference type="RefSeq" id="WP_136725171.1">
    <property type="nucleotide sequence ID" value="NZ_SUMC01000017.1"/>
</dbReference>
<protein>
    <submittedName>
        <fullName evidence="5">LytR family transcriptional regulator</fullName>
    </submittedName>
</protein>
<evidence type="ECO:0000313" key="6">
    <source>
        <dbReference type="Proteomes" id="UP000305778"/>
    </source>
</evidence>
<evidence type="ECO:0000256" key="2">
    <source>
        <dbReference type="SAM" id="MobiDB-lite"/>
    </source>
</evidence>
<feature type="compositionally biased region" description="Basic and acidic residues" evidence="2">
    <location>
        <begin position="405"/>
        <end position="414"/>
    </location>
</feature>
<name>A0A4U0SJT0_9ACTN</name>
<evidence type="ECO:0000256" key="3">
    <source>
        <dbReference type="SAM" id="Phobius"/>
    </source>
</evidence>
<feature type="transmembrane region" description="Helical" evidence="3">
    <location>
        <begin position="50"/>
        <end position="70"/>
    </location>
</feature>
<keyword evidence="3" id="KW-1133">Transmembrane helix</keyword>
<reference evidence="5 6" key="1">
    <citation type="submission" date="2019-04" db="EMBL/GenBank/DDBJ databases">
        <title>Streptomyces oryziradicis sp. nov., a novel actinomycete isolated from rhizosphere soil of rice (Oryza sativa L.).</title>
        <authorList>
            <person name="Li C."/>
        </authorList>
    </citation>
    <scope>NUCLEOTIDE SEQUENCE [LARGE SCALE GENOMIC DNA]</scope>
    <source>
        <strain evidence="5 6">NEAU-C40</strain>
    </source>
</reference>
<comment type="similarity">
    <text evidence="1">Belongs to the LytR/CpsA/Psr (LCP) family.</text>
</comment>
<feature type="region of interest" description="Disordered" evidence="2">
    <location>
        <begin position="367"/>
        <end position="414"/>
    </location>
</feature>
<dbReference type="InterPro" id="IPR050922">
    <property type="entry name" value="LytR/CpsA/Psr_CW_biosynth"/>
</dbReference>
<evidence type="ECO:0000259" key="4">
    <source>
        <dbReference type="Pfam" id="PF03816"/>
    </source>
</evidence>
<dbReference type="AlphaFoldDB" id="A0A4U0SJT0"/>
<evidence type="ECO:0000313" key="5">
    <source>
        <dbReference type="EMBL" id="TKA10090.1"/>
    </source>
</evidence>
<feature type="compositionally biased region" description="Pro residues" evidence="2">
    <location>
        <begin position="21"/>
        <end position="32"/>
    </location>
</feature>
<feature type="region of interest" description="Disordered" evidence="2">
    <location>
        <begin position="1"/>
        <end position="43"/>
    </location>
</feature>
<dbReference type="InterPro" id="IPR004474">
    <property type="entry name" value="LytR_CpsA_psr"/>
</dbReference>
<feature type="compositionally biased region" description="Pro residues" evidence="2">
    <location>
        <begin position="1"/>
        <end position="12"/>
    </location>
</feature>
<dbReference type="EMBL" id="SUMC01000017">
    <property type="protein sequence ID" value="TKA10090.1"/>
    <property type="molecule type" value="Genomic_DNA"/>
</dbReference>
<dbReference type="NCBIfam" id="TIGR00350">
    <property type="entry name" value="lytR_cpsA_psr"/>
    <property type="match status" value="1"/>
</dbReference>
<keyword evidence="6" id="KW-1185">Reference proteome</keyword>
<evidence type="ECO:0000256" key="1">
    <source>
        <dbReference type="ARBA" id="ARBA00006068"/>
    </source>
</evidence>
<accession>A0A4U0SJT0</accession>
<keyword evidence="3" id="KW-0812">Transmembrane</keyword>
<organism evidence="5 6">
    <name type="scientific">Actinacidiphila oryziradicis</name>
    <dbReference type="NCBI Taxonomy" id="2571141"/>
    <lineage>
        <taxon>Bacteria</taxon>
        <taxon>Bacillati</taxon>
        <taxon>Actinomycetota</taxon>
        <taxon>Actinomycetes</taxon>
        <taxon>Kitasatosporales</taxon>
        <taxon>Streptomycetaceae</taxon>
        <taxon>Actinacidiphila</taxon>
    </lineage>
</organism>
<dbReference type="PANTHER" id="PTHR33392">
    <property type="entry name" value="POLYISOPRENYL-TEICHOIC ACID--PEPTIDOGLYCAN TEICHOIC ACID TRANSFERASE TAGU"/>
    <property type="match status" value="1"/>
</dbReference>
<sequence length="414" mass="44220">MATSAEPPPPPDEAQGEPATPATPPQRPPDPTESPTLPAGPRRRRVWPRALAACTALLVLAGAGTAWYMYRHLDGNIRTDTATAKELQLEQSQRPSAPPTGVENILLIGTDNRGGGNGKYGQDTGTQRSDTVILLHLAADRHSATAMSIPRDLMVQIPKCRRPDGSHTRAQHAQFNWAFEFGGAACTIRTVEELTGIRVDHHLIVDFTGFKKMVDAVGGVEVCVPHAVHDKDAHLDLPAGRQVLHGEQALGYVRARHGIGDGSDTQRIERQQGFLASLVKKIRSNGVLLNPVRLYPLLDAATSSLTADAGLDSLSELYDLARSLQKTPTSEVRFLTVPRQPYIYDANRDQLKQPAAGRLFATLRKDGNVTVEPTGGTAGAGGKASASPSPEKSGGTPGPAYRGTTADRDICGQA</sequence>
<proteinExistence type="inferred from homology"/>
<gene>
    <name evidence="5" type="ORF">FCI23_19420</name>
</gene>
<keyword evidence="3" id="KW-0472">Membrane</keyword>
<feature type="domain" description="Cell envelope-related transcriptional attenuator" evidence="4">
    <location>
        <begin position="128"/>
        <end position="283"/>
    </location>
</feature>
<dbReference type="PANTHER" id="PTHR33392:SF6">
    <property type="entry name" value="POLYISOPRENYL-TEICHOIC ACID--PEPTIDOGLYCAN TEICHOIC ACID TRANSFERASE TAGU"/>
    <property type="match status" value="1"/>
</dbReference>
<dbReference type="OrthoDB" id="9782542at2"/>
<dbReference type="Gene3D" id="3.40.630.190">
    <property type="entry name" value="LCP protein"/>
    <property type="match status" value="1"/>
</dbReference>